<dbReference type="InterPro" id="IPR018480">
    <property type="entry name" value="PNAcMuramoyl-5peptid_Trfase_CS"/>
</dbReference>
<keyword evidence="6 8" id="KW-0472">Membrane</keyword>
<dbReference type="GO" id="GO:0009103">
    <property type="term" value="P:lipopolysaccharide biosynthetic process"/>
    <property type="evidence" value="ECO:0007669"/>
    <property type="project" value="TreeGrafter"/>
</dbReference>
<sequence>MTTVYMGHFLCGLIGGWLLTRLAIPWARQWGWLDYPDRNRKLHHLAVPLGGGVAVFLATVLTLCLGAAASKLCDTPWEYSLRETWGLFLAAGLILVLGLLDDRYNLRARYKLLGQVAAVLVLMFLGDYSITSVSVFGWVIELGLLSAPLTVLWLLACINALNLIDGMDGLLGTVSSIALASFGLLAVLSGHGTAAVIAFSLMGAVLGFLWWNLPPARIYMGDAGSMLIGLAVGALALQTSLKGPATVALGAPLAILVLPVFDTTAAILRRQLTGRGLAVADRGHIHHVLLQRGFSPWRILMLVAAIGALAAAGALVSMALQNDLYAFICAVGVVVTLVAGKWFGYAEWKLLRQRLATTAHILLSPPERLHEQELAVHLHGTVDWNLLWKDLLATARRLPLEALHFDVTIPSLHEDYHARWSRGEAVALSALSRITVPLWIGDMPVGQLHFLLRRSPQPLREVLQTLSEIVETLERETFALLPISDPPRPVAISSDSTTALTLAPCRPAVTADSFHLSPSPSAG</sequence>
<evidence type="ECO:0000256" key="1">
    <source>
        <dbReference type="ARBA" id="ARBA00004651"/>
    </source>
</evidence>
<evidence type="ECO:0000256" key="3">
    <source>
        <dbReference type="ARBA" id="ARBA00022679"/>
    </source>
</evidence>
<dbReference type="Pfam" id="PF00953">
    <property type="entry name" value="Glycos_transf_4"/>
    <property type="match status" value="1"/>
</dbReference>
<feature type="transmembrane region" description="Helical" evidence="8">
    <location>
        <begin position="247"/>
        <end position="268"/>
    </location>
</feature>
<feature type="transmembrane region" description="Helical" evidence="8">
    <location>
        <begin position="6"/>
        <end position="24"/>
    </location>
</feature>
<feature type="transmembrane region" description="Helical" evidence="8">
    <location>
        <begin position="170"/>
        <end position="188"/>
    </location>
</feature>
<proteinExistence type="predicted"/>
<evidence type="ECO:0000256" key="8">
    <source>
        <dbReference type="SAM" id="Phobius"/>
    </source>
</evidence>
<keyword evidence="10" id="KW-1185">Reference proteome</keyword>
<evidence type="ECO:0000256" key="5">
    <source>
        <dbReference type="ARBA" id="ARBA00022989"/>
    </source>
</evidence>
<feature type="transmembrane region" description="Helical" evidence="8">
    <location>
        <begin position="84"/>
        <end position="100"/>
    </location>
</feature>
<feature type="transmembrane region" description="Helical" evidence="8">
    <location>
        <begin position="324"/>
        <end position="344"/>
    </location>
</feature>
<comment type="caution">
    <text evidence="9">The sequence shown here is derived from an EMBL/GenBank/DDBJ whole genome shotgun (WGS) entry which is preliminary data.</text>
</comment>
<keyword evidence="5 8" id="KW-1133">Transmembrane helix</keyword>
<feature type="transmembrane region" description="Helical" evidence="8">
    <location>
        <begin position="136"/>
        <end position="158"/>
    </location>
</feature>
<keyword evidence="7" id="KW-0479">Metal-binding</keyword>
<dbReference type="GO" id="GO:0071555">
    <property type="term" value="P:cell wall organization"/>
    <property type="evidence" value="ECO:0007669"/>
    <property type="project" value="TreeGrafter"/>
</dbReference>
<feature type="transmembrane region" description="Helical" evidence="8">
    <location>
        <begin position="45"/>
        <end position="69"/>
    </location>
</feature>
<keyword evidence="4 8" id="KW-0812">Transmembrane</keyword>
<dbReference type="Proteomes" id="UP000542342">
    <property type="component" value="Unassembled WGS sequence"/>
</dbReference>
<evidence type="ECO:0000256" key="6">
    <source>
        <dbReference type="ARBA" id="ARBA00023136"/>
    </source>
</evidence>
<dbReference type="InterPro" id="IPR000715">
    <property type="entry name" value="Glycosyl_transferase_4"/>
</dbReference>
<dbReference type="AlphaFoldDB" id="A0A7V8VC41"/>
<dbReference type="PANTHER" id="PTHR22926:SF3">
    <property type="entry name" value="UNDECAPRENYL-PHOSPHATE ALPHA-N-ACETYLGLUCOSAMINYL 1-PHOSPHATE TRANSFERASE"/>
    <property type="match status" value="1"/>
</dbReference>
<dbReference type="GO" id="GO:0044038">
    <property type="term" value="P:cell wall macromolecule biosynthetic process"/>
    <property type="evidence" value="ECO:0007669"/>
    <property type="project" value="TreeGrafter"/>
</dbReference>
<name>A0A7V8VC41_9BACT</name>
<dbReference type="GO" id="GO:0016780">
    <property type="term" value="F:phosphotransferase activity, for other substituted phosphate groups"/>
    <property type="evidence" value="ECO:0007669"/>
    <property type="project" value="InterPro"/>
</dbReference>
<feature type="binding site" evidence="7">
    <location>
        <position position="222"/>
    </location>
    <ligand>
        <name>Mg(2+)</name>
        <dbReference type="ChEBI" id="CHEBI:18420"/>
    </ligand>
</feature>
<dbReference type="CDD" id="cd06853">
    <property type="entry name" value="GT_WecA_like"/>
    <property type="match status" value="1"/>
</dbReference>
<dbReference type="PROSITE" id="PS01348">
    <property type="entry name" value="MRAY_2"/>
    <property type="match status" value="1"/>
</dbReference>
<feature type="transmembrane region" description="Helical" evidence="8">
    <location>
        <begin position="299"/>
        <end position="318"/>
    </location>
</feature>
<dbReference type="GO" id="GO:0046872">
    <property type="term" value="F:metal ion binding"/>
    <property type="evidence" value="ECO:0007669"/>
    <property type="project" value="UniProtKB-KW"/>
</dbReference>
<evidence type="ECO:0000256" key="2">
    <source>
        <dbReference type="ARBA" id="ARBA00022475"/>
    </source>
</evidence>
<keyword evidence="2" id="KW-1003">Cell membrane</keyword>
<reference evidence="9 10" key="1">
    <citation type="submission" date="2020-07" db="EMBL/GenBank/DDBJ databases">
        <title>Thermogemmata thermophila gen. nov., sp. nov., a novel moderate thermophilic planctomycete from a Kamchatka hot spring.</title>
        <authorList>
            <person name="Elcheninov A.G."/>
            <person name="Podosokorskaya O.A."/>
            <person name="Kovaleva O.L."/>
            <person name="Novikov A."/>
            <person name="Bonch-Osmolovskaya E.A."/>
            <person name="Toshchakov S.V."/>
            <person name="Kublanov I.V."/>
        </authorList>
    </citation>
    <scope>NUCLEOTIDE SEQUENCE [LARGE SCALE GENOMIC DNA]</scope>
    <source>
        <strain evidence="9 10">2918</strain>
    </source>
</reference>
<gene>
    <name evidence="9" type="ORF">H0921_03880</name>
</gene>
<keyword evidence="7" id="KW-0460">Magnesium</keyword>
<comment type="subcellular location">
    <subcellularLocation>
        <location evidence="1">Cell membrane</location>
        <topology evidence="1">Multi-pass membrane protein</topology>
    </subcellularLocation>
</comment>
<dbReference type="PANTHER" id="PTHR22926">
    <property type="entry name" value="PHOSPHO-N-ACETYLMURAMOYL-PENTAPEPTIDE-TRANSFERASE"/>
    <property type="match status" value="1"/>
</dbReference>
<accession>A0A7V8VC41</accession>
<feature type="transmembrane region" description="Helical" evidence="8">
    <location>
        <begin position="223"/>
        <end position="241"/>
    </location>
</feature>
<comment type="cofactor">
    <cofactor evidence="7">
        <name>Mg(2+)</name>
        <dbReference type="ChEBI" id="CHEBI:18420"/>
    </cofactor>
</comment>
<dbReference type="RefSeq" id="WP_194536733.1">
    <property type="nucleotide sequence ID" value="NZ_JACEFB010000002.1"/>
</dbReference>
<evidence type="ECO:0000256" key="4">
    <source>
        <dbReference type="ARBA" id="ARBA00022692"/>
    </source>
</evidence>
<feature type="binding site" evidence="7">
    <location>
        <position position="162"/>
    </location>
    <ligand>
        <name>Mg(2+)</name>
        <dbReference type="ChEBI" id="CHEBI:18420"/>
    </ligand>
</feature>
<evidence type="ECO:0000313" key="9">
    <source>
        <dbReference type="EMBL" id="MBA2225299.1"/>
    </source>
</evidence>
<feature type="transmembrane region" description="Helical" evidence="8">
    <location>
        <begin position="112"/>
        <end position="130"/>
    </location>
</feature>
<dbReference type="GO" id="GO:0005886">
    <property type="term" value="C:plasma membrane"/>
    <property type="evidence" value="ECO:0007669"/>
    <property type="project" value="UniProtKB-SubCell"/>
</dbReference>
<protein>
    <submittedName>
        <fullName evidence="9">Undecaprenyl/decaprenyl-phosphate alpha-N-acetylglucosaminyl 1-phosphate transferase</fullName>
    </submittedName>
</protein>
<evidence type="ECO:0000313" key="10">
    <source>
        <dbReference type="Proteomes" id="UP000542342"/>
    </source>
</evidence>
<keyword evidence="3 9" id="KW-0808">Transferase</keyword>
<feature type="transmembrane region" description="Helical" evidence="8">
    <location>
        <begin position="194"/>
        <end position="211"/>
    </location>
</feature>
<organism evidence="9 10">
    <name type="scientific">Thermogemmata fonticola</name>
    <dbReference type="NCBI Taxonomy" id="2755323"/>
    <lineage>
        <taxon>Bacteria</taxon>
        <taxon>Pseudomonadati</taxon>
        <taxon>Planctomycetota</taxon>
        <taxon>Planctomycetia</taxon>
        <taxon>Gemmatales</taxon>
        <taxon>Gemmataceae</taxon>
        <taxon>Thermogemmata</taxon>
    </lineage>
</organism>
<evidence type="ECO:0000256" key="7">
    <source>
        <dbReference type="PIRSR" id="PIRSR600715-1"/>
    </source>
</evidence>
<dbReference type="EMBL" id="JACEFB010000002">
    <property type="protein sequence ID" value="MBA2225299.1"/>
    <property type="molecule type" value="Genomic_DNA"/>
</dbReference>